<dbReference type="Pfam" id="PF03808">
    <property type="entry name" value="Glyco_tran_WecG"/>
    <property type="match status" value="1"/>
</dbReference>
<protein>
    <submittedName>
        <fullName evidence="1">Putative N-acetylglucosaminyldiphosphoundecaprenol N-acetyl-beta-D-mannosaminyltransferase</fullName>
        <ecNumber evidence="1">2.4.1.187</ecNumber>
    </submittedName>
</protein>
<accession>A0A238D657</accession>
<name>A0A238D657_THIDL</name>
<gene>
    <name evidence="1" type="ORF">THIARS_70428</name>
</gene>
<keyword evidence="1" id="KW-0808">Transferase</keyword>
<evidence type="ECO:0000313" key="1">
    <source>
        <dbReference type="EMBL" id="SBP88808.1"/>
    </source>
</evidence>
<evidence type="ECO:0000313" key="2">
    <source>
        <dbReference type="Proteomes" id="UP000214566"/>
    </source>
</evidence>
<organism evidence="1 2">
    <name type="scientific">Thiomonas delicata</name>
    <name type="common">Thiomonas cuprina</name>
    <dbReference type="NCBI Taxonomy" id="364030"/>
    <lineage>
        <taxon>Bacteria</taxon>
        <taxon>Pseudomonadati</taxon>
        <taxon>Pseudomonadota</taxon>
        <taxon>Betaproteobacteria</taxon>
        <taxon>Burkholderiales</taxon>
        <taxon>Thiomonas</taxon>
    </lineage>
</organism>
<dbReference type="AlphaFoldDB" id="A0A238D657"/>
<reference evidence="1 2" key="1">
    <citation type="submission" date="2016-06" db="EMBL/GenBank/DDBJ databases">
        <authorList>
            <person name="Kjaerup R.B."/>
            <person name="Dalgaard T.S."/>
            <person name="Juul-Madsen H.R."/>
        </authorList>
    </citation>
    <scope>NUCLEOTIDE SEQUENCE [LARGE SCALE GENOMIC DNA]</scope>
    <source>
        <strain evidence="1 2">DSM 16361</strain>
    </source>
</reference>
<dbReference type="EMBL" id="FLMQ01000056">
    <property type="protein sequence ID" value="SBP88808.1"/>
    <property type="molecule type" value="Genomic_DNA"/>
</dbReference>
<sequence>MGVPRQEQFIHKHGDELGATVRPGVGALFDFFRLDAAGAMACAQAGGAYGLMMEPRRLFRR</sequence>
<dbReference type="EC" id="2.4.1.187" evidence="1"/>
<keyword evidence="1" id="KW-0328">Glycosyltransferase</keyword>
<keyword evidence="2" id="KW-1185">Reference proteome</keyword>
<dbReference type="GO" id="GO:0047244">
    <property type="term" value="F:N-acetylglucosaminyldiphosphoundecaprenol N-acetyl-beta-D-mannosaminyltransferase activity"/>
    <property type="evidence" value="ECO:0007669"/>
    <property type="project" value="UniProtKB-EC"/>
</dbReference>
<dbReference type="InterPro" id="IPR004629">
    <property type="entry name" value="WecG_TagA_CpsF"/>
</dbReference>
<proteinExistence type="predicted"/>
<dbReference type="Proteomes" id="UP000214566">
    <property type="component" value="Unassembled WGS sequence"/>
</dbReference>